<comment type="similarity">
    <text evidence="1">Belongs to the 2-5A synthase family.</text>
</comment>
<reference evidence="4 5" key="1">
    <citation type="submission" date="2024-08" db="EMBL/GenBank/DDBJ databases">
        <title>The draft genome of Apodemus speciosus.</title>
        <authorList>
            <person name="Nabeshima K."/>
            <person name="Suzuki S."/>
            <person name="Onuma M."/>
        </authorList>
    </citation>
    <scope>NUCLEOTIDE SEQUENCE [LARGE SCALE GENOMIC DNA]</scope>
    <source>
        <strain evidence="4">IB14-021</strain>
    </source>
</reference>
<comment type="caution">
    <text evidence="4">The sequence shown here is derived from an EMBL/GenBank/DDBJ whole genome shotgun (WGS) entry which is preliminary data.</text>
</comment>
<dbReference type="Pfam" id="PF10421">
    <property type="entry name" value="OAS1_C"/>
    <property type="match status" value="1"/>
</dbReference>
<evidence type="ECO:0000259" key="3">
    <source>
        <dbReference type="Pfam" id="PF10421"/>
    </source>
</evidence>
<sequence length="142" mass="16620">MNTPHSRAGPRPAWWVFLNNLTSFEEQLKHGQGEFMEKSEHLCQLQQEEQFKVKFKVRSSGQPDARSLSFKLSCEFQQEVEFDVQPAYDVLYEHRNLQHFDSNNYSTIYAQLVCECSILKKEGEFSICFTDLQHNFPEASCT</sequence>
<organism evidence="4 5">
    <name type="scientific">Apodemus speciosus</name>
    <name type="common">Large Japanese field mouse</name>
    <dbReference type="NCBI Taxonomy" id="105296"/>
    <lineage>
        <taxon>Eukaryota</taxon>
        <taxon>Metazoa</taxon>
        <taxon>Chordata</taxon>
        <taxon>Craniata</taxon>
        <taxon>Vertebrata</taxon>
        <taxon>Euteleostomi</taxon>
        <taxon>Mammalia</taxon>
        <taxon>Eutheria</taxon>
        <taxon>Euarchontoglires</taxon>
        <taxon>Glires</taxon>
        <taxon>Rodentia</taxon>
        <taxon>Myomorpha</taxon>
        <taxon>Muroidea</taxon>
        <taxon>Muridae</taxon>
        <taxon>Murinae</taxon>
        <taxon>Apodemus</taxon>
    </lineage>
</organism>
<feature type="domain" description="2'-5'-oligoadenylate synthetase 1" evidence="3">
    <location>
        <begin position="105"/>
        <end position="137"/>
    </location>
</feature>
<evidence type="ECO:0000313" key="4">
    <source>
        <dbReference type="EMBL" id="GAB1290110.1"/>
    </source>
</evidence>
<dbReference type="InterPro" id="IPR043519">
    <property type="entry name" value="NT_sf"/>
</dbReference>
<dbReference type="PANTHER" id="PTHR11258:SF17">
    <property type="entry name" value="2'-5' OLIGOADENYLATE SYNTHETASE 1E-RELATED"/>
    <property type="match status" value="1"/>
</dbReference>
<gene>
    <name evidence="4" type="ORF">APTSU1_000534000</name>
</gene>
<evidence type="ECO:0000256" key="2">
    <source>
        <dbReference type="ARBA" id="ARBA00022884"/>
    </source>
</evidence>
<name>A0ABQ0ESS8_APOSI</name>
<dbReference type="PANTHER" id="PTHR11258">
    <property type="entry name" value="2-5 OLIGOADENYLATE SYNTHETASE"/>
    <property type="match status" value="1"/>
</dbReference>
<dbReference type="Gene3D" id="3.30.460.10">
    <property type="entry name" value="Beta Polymerase, domain 2"/>
    <property type="match status" value="1"/>
</dbReference>
<accession>A0ABQ0ESS8</accession>
<evidence type="ECO:0000313" key="5">
    <source>
        <dbReference type="Proteomes" id="UP001623349"/>
    </source>
</evidence>
<keyword evidence="5" id="KW-1185">Reference proteome</keyword>
<evidence type="ECO:0000256" key="1">
    <source>
        <dbReference type="ARBA" id="ARBA00009526"/>
    </source>
</evidence>
<proteinExistence type="inferred from homology"/>
<protein>
    <submittedName>
        <fullName evidence="4">2'-5' oligoadenylate synthetase 1F</fullName>
    </submittedName>
</protein>
<dbReference type="SUPFAM" id="SSF81301">
    <property type="entry name" value="Nucleotidyltransferase"/>
    <property type="match status" value="1"/>
</dbReference>
<dbReference type="InterPro" id="IPR018952">
    <property type="entry name" value="2-5-oligoAdlate_synth_1_dom2/C"/>
</dbReference>
<dbReference type="Proteomes" id="UP001623349">
    <property type="component" value="Unassembled WGS sequence"/>
</dbReference>
<dbReference type="EMBL" id="BAAFST010000005">
    <property type="protein sequence ID" value="GAB1290110.1"/>
    <property type="molecule type" value="Genomic_DNA"/>
</dbReference>
<keyword evidence="2" id="KW-0694">RNA-binding</keyword>